<evidence type="ECO:0000256" key="7">
    <source>
        <dbReference type="ARBA" id="ARBA00040047"/>
    </source>
</evidence>
<evidence type="ECO:0000256" key="4">
    <source>
        <dbReference type="ARBA" id="ARBA00022892"/>
    </source>
</evidence>
<evidence type="ECO:0000313" key="10">
    <source>
        <dbReference type="Proteomes" id="UP000319731"/>
    </source>
</evidence>
<evidence type="ECO:0000256" key="6">
    <source>
        <dbReference type="ARBA" id="ARBA00023136"/>
    </source>
</evidence>
<comment type="caution">
    <text evidence="9">The sequence shown here is derived from an EMBL/GenBank/DDBJ whole genome shotgun (WGS) entry which is preliminary data.</text>
</comment>
<keyword evidence="5" id="KW-0653">Protein transport</keyword>
<dbReference type="PANTHER" id="PTHR13768">
    <property type="entry name" value="SOLUBLE NSF ATTACHMENT PROTEIN SNAP"/>
    <property type="match status" value="1"/>
</dbReference>
<evidence type="ECO:0000313" key="9">
    <source>
        <dbReference type="EMBL" id="TPX37469.1"/>
    </source>
</evidence>
<dbReference type="Gene3D" id="1.25.40.10">
    <property type="entry name" value="Tetratricopeptide repeat domain"/>
    <property type="match status" value="1"/>
</dbReference>
<dbReference type="SUPFAM" id="SSF48452">
    <property type="entry name" value="TPR-like"/>
    <property type="match status" value="1"/>
</dbReference>
<evidence type="ECO:0000256" key="1">
    <source>
        <dbReference type="ARBA" id="ARBA00004170"/>
    </source>
</evidence>
<organism evidence="9 10">
    <name type="scientific">Synchytrium microbalum</name>
    <dbReference type="NCBI Taxonomy" id="1806994"/>
    <lineage>
        <taxon>Eukaryota</taxon>
        <taxon>Fungi</taxon>
        <taxon>Fungi incertae sedis</taxon>
        <taxon>Chytridiomycota</taxon>
        <taxon>Chytridiomycota incertae sedis</taxon>
        <taxon>Chytridiomycetes</taxon>
        <taxon>Synchytriales</taxon>
        <taxon>Synchytriaceae</taxon>
        <taxon>Synchytrium</taxon>
    </lineage>
</organism>
<evidence type="ECO:0000256" key="5">
    <source>
        <dbReference type="ARBA" id="ARBA00022927"/>
    </source>
</evidence>
<protein>
    <recommendedName>
        <fullName evidence="7">Gamma-soluble NSF attachment protein</fullName>
    </recommendedName>
    <alternativeName>
        <fullName evidence="8">N-ethylmaleimide-sensitive factor attachment protein gamma</fullName>
    </alternativeName>
</protein>
<comment type="similarity">
    <text evidence="2">Belongs to the SNAP family.</text>
</comment>
<gene>
    <name evidence="9" type="ORF">SmJEL517_g00564</name>
</gene>
<dbReference type="GO" id="GO:0005483">
    <property type="term" value="F:soluble NSF attachment protein activity"/>
    <property type="evidence" value="ECO:0007669"/>
    <property type="project" value="TreeGrafter"/>
</dbReference>
<accession>A0A507CE65</accession>
<evidence type="ECO:0000256" key="3">
    <source>
        <dbReference type="ARBA" id="ARBA00022448"/>
    </source>
</evidence>
<dbReference type="GO" id="GO:0019905">
    <property type="term" value="F:syntaxin binding"/>
    <property type="evidence" value="ECO:0007669"/>
    <property type="project" value="TreeGrafter"/>
</dbReference>
<dbReference type="OrthoDB" id="9984275at2759"/>
<name>A0A507CE65_9FUNG</name>
<dbReference type="GO" id="GO:0031201">
    <property type="term" value="C:SNARE complex"/>
    <property type="evidence" value="ECO:0007669"/>
    <property type="project" value="TreeGrafter"/>
</dbReference>
<dbReference type="STRING" id="1806994.A0A507CE65"/>
<keyword evidence="10" id="KW-1185">Reference proteome</keyword>
<keyword evidence="4" id="KW-0931">ER-Golgi transport</keyword>
<dbReference type="Proteomes" id="UP000319731">
    <property type="component" value="Unassembled WGS sequence"/>
</dbReference>
<reference evidence="9 10" key="1">
    <citation type="journal article" date="2019" name="Sci. Rep.">
        <title>Comparative genomics of chytrid fungi reveal insights into the obligate biotrophic and pathogenic lifestyle of Synchytrium endobioticum.</title>
        <authorList>
            <person name="van de Vossenberg B.T.L.H."/>
            <person name="Warris S."/>
            <person name="Nguyen H.D.T."/>
            <person name="van Gent-Pelzer M.P.E."/>
            <person name="Joly D.L."/>
            <person name="van de Geest H.C."/>
            <person name="Bonants P.J.M."/>
            <person name="Smith D.S."/>
            <person name="Levesque C.A."/>
            <person name="van der Lee T.A.J."/>
        </authorList>
    </citation>
    <scope>NUCLEOTIDE SEQUENCE [LARGE SCALE GENOMIC DNA]</scope>
    <source>
        <strain evidence="9 10">JEL517</strain>
    </source>
</reference>
<dbReference type="GO" id="GO:0016192">
    <property type="term" value="P:vesicle-mediated transport"/>
    <property type="evidence" value="ECO:0007669"/>
    <property type="project" value="UniProtKB-KW"/>
</dbReference>
<dbReference type="GeneID" id="42001790"/>
<dbReference type="GO" id="GO:0005774">
    <property type="term" value="C:vacuolar membrane"/>
    <property type="evidence" value="ECO:0007669"/>
    <property type="project" value="TreeGrafter"/>
</dbReference>
<dbReference type="Pfam" id="PF14938">
    <property type="entry name" value="SNAP"/>
    <property type="match status" value="1"/>
</dbReference>
<sequence>MPVRLKKLKVKTVMDQAKVQEGQALMAEGDKALNKKTFFGSKKPDYDSAVFAYEQAATCFKVGRAHELAVDAFVKSAECHKNLDSMALAAKQLESAAIIAVQNLKQYKLGADLYKQTSDCLLIQNSPDRAAECLEKAGKAMENTDSESAMEYYLQACDLFEEEDRGRFGTDTFRRTVGLLIIANKLDKAVALHERLADVFAKAGNTASFVKTALGVIIIALYNGDEVDAKNRMAKFNNMHGWISSQEGETADEMLRAYENRDSELLAQAVKRPWINNLENEITRIARLLAVPGGGKVNGSGVAEEEDTGIL</sequence>
<evidence type="ECO:0000256" key="2">
    <source>
        <dbReference type="ARBA" id="ARBA00010050"/>
    </source>
</evidence>
<evidence type="ECO:0000256" key="8">
    <source>
        <dbReference type="ARBA" id="ARBA00042485"/>
    </source>
</evidence>
<dbReference type="InterPro" id="IPR000744">
    <property type="entry name" value="NSF_attach"/>
</dbReference>
<dbReference type="PANTHER" id="PTHR13768:SF2">
    <property type="entry name" value="GAMMA-SOLUBLE NSF ATTACHMENT PROTEIN"/>
    <property type="match status" value="1"/>
</dbReference>
<comment type="subcellular location">
    <subcellularLocation>
        <location evidence="1">Membrane</location>
        <topology evidence="1">Peripheral membrane protein</topology>
    </subcellularLocation>
</comment>
<dbReference type="RefSeq" id="XP_031027380.1">
    <property type="nucleotide sequence ID" value="XM_031166493.1"/>
</dbReference>
<proteinExistence type="inferred from homology"/>
<dbReference type="EMBL" id="QEAO01000002">
    <property type="protein sequence ID" value="TPX37469.1"/>
    <property type="molecule type" value="Genomic_DNA"/>
</dbReference>
<keyword evidence="3" id="KW-0813">Transport</keyword>
<dbReference type="AlphaFoldDB" id="A0A507CE65"/>
<dbReference type="InterPro" id="IPR011990">
    <property type="entry name" value="TPR-like_helical_dom_sf"/>
</dbReference>
<keyword evidence="6" id="KW-0472">Membrane</keyword>
<dbReference type="GO" id="GO:0006886">
    <property type="term" value="P:intracellular protein transport"/>
    <property type="evidence" value="ECO:0007669"/>
    <property type="project" value="InterPro"/>
</dbReference>